<dbReference type="SMART" id="SM00283">
    <property type="entry name" value="MA"/>
    <property type="match status" value="1"/>
</dbReference>
<keyword evidence="10" id="KW-1185">Reference proteome</keyword>
<dbReference type="EMBL" id="BOMV01000080">
    <property type="protein sequence ID" value="GIF00142.1"/>
    <property type="molecule type" value="Genomic_DNA"/>
</dbReference>
<evidence type="ECO:0000313" key="9">
    <source>
        <dbReference type="EMBL" id="GIF00142.1"/>
    </source>
</evidence>
<dbReference type="Gene3D" id="1.10.287.950">
    <property type="entry name" value="Methyl-accepting chemotaxis protein"/>
    <property type="match status" value="1"/>
</dbReference>
<evidence type="ECO:0000259" key="7">
    <source>
        <dbReference type="PROSITE" id="PS50111"/>
    </source>
</evidence>
<dbReference type="Pfam" id="PF00015">
    <property type="entry name" value="MCPsignal"/>
    <property type="match status" value="1"/>
</dbReference>
<keyword evidence="1 6" id="KW-0812">Transmembrane</keyword>
<dbReference type="GO" id="GO:0007165">
    <property type="term" value="P:signal transduction"/>
    <property type="evidence" value="ECO:0007669"/>
    <property type="project" value="UniProtKB-KW"/>
</dbReference>
<feature type="domain" description="Methyl-accepting transducer" evidence="7">
    <location>
        <begin position="278"/>
        <end position="500"/>
    </location>
</feature>
<dbReference type="InterPro" id="IPR004089">
    <property type="entry name" value="MCPsignal_dom"/>
</dbReference>
<dbReference type="AlphaFoldDB" id="A0A919K3C7"/>
<feature type="transmembrane region" description="Helical" evidence="6">
    <location>
        <begin position="12"/>
        <end position="37"/>
    </location>
</feature>
<name>A0A919K3C7_9ACTN</name>
<comment type="similarity">
    <text evidence="4">Belongs to the methyl-accepting chemotaxis (MCP) protein family.</text>
</comment>
<gene>
    <name evidence="9" type="ORF">Ari01nite_76060</name>
</gene>
<dbReference type="PROSITE" id="PS50111">
    <property type="entry name" value="CHEMOTAXIS_TRANSDUC_2"/>
    <property type="match status" value="1"/>
</dbReference>
<keyword evidence="6" id="KW-0472">Membrane</keyword>
<dbReference type="Proteomes" id="UP000636960">
    <property type="component" value="Unassembled WGS sequence"/>
</dbReference>
<dbReference type="GO" id="GO:0004888">
    <property type="term" value="F:transmembrane signaling receptor activity"/>
    <property type="evidence" value="ECO:0007669"/>
    <property type="project" value="InterPro"/>
</dbReference>
<comment type="caution">
    <text evidence="9">The sequence shown here is derived from an EMBL/GenBank/DDBJ whole genome shotgun (WGS) entry which is preliminary data.</text>
</comment>
<evidence type="ECO:0000313" key="10">
    <source>
        <dbReference type="Proteomes" id="UP000636960"/>
    </source>
</evidence>
<dbReference type="PANTHER" id="PTHR32089">
    <property type="entry name" value="METHYL-ACCEPTING CHEMOTAXIS PROTEIN MCPB"/>
    <property type="match status" value="1"/>
</dbReference>
<organism evidence="9 10">
    <name type="scientific">Paractinoplanes rishiriensis</name>
    <dbReference type="NCBI Taxonomy" id="1050105"/>
    <lineage>
        <taxon>Bacteria</taxon>
        <taxon>Bacillati</taxon>
        <taxon>Actinomycetota</taxon>
        <taxon>Actinomycetes</taxon>
        <taxon>Micromonosporales</taxon>
        <taxon>Micromonosporaceae</taxon>
        <taxon>Paractinoplanes</taxon>
    </lineage>
</organism>
<evidence type="ECO:0000256" key="1">
    <source>
        <dbReference type="ARBA" id="ARBA00022692"/>
    </source>
</evidence>
<dbReference type="Pfam" id="PF00672">
    <property type="entry name" value="HAMP"/>
    <property type="match status" value="1"/>
</dbReference>
<evidence type="ECO:0000259" key="8">
    <source>
        <dbReference type="PROSITE" id="PS50885"/>
    </source>
</evidence>
<dbReference type="PRINTS" id="PR00260">
    <property type="entry name" value="CHEMTRNSDUCR"/>
</dbReference>
<dbReference type="CDD" id="cd06225">
    <property type="entry name" value="HAMP"/>
    <property type="match status" value="1"/>
</dbReference>
<dbReference type="GO" id="GO:0016020">
    <property type="term" value="C:membrane"/>
    <property type="evidence" value="ECO:0007669"/>
    <property type="project" value="InterPro"/>
</dbReference>
<evidence type="ECO:0000256" key="5">
    <source>
        <dbReference type="PROSITE-ProRule" id="PRU00284"/>
    </source>
</evidence>
<dbReference type="InterPro" id="IPR003660">
    <property type="entry name" value="HAMP_dom"/>
</dbReference>
<dbReference type="InterPro" id="IPR004090">
    <property type="entry name" value="Chemotax_Me-accpt_rcpt"/>
</dbReference>
<evidence type="ECO:0008006" key="11">
    <source>
        <dbReference type="Google" id="ProtNLM"/>
    </source>
</evidence>
<dbReference type="GO" id="GO:0006935">
    <property type="term" value="P:chemotaxis"/>
    <property type="evidence" value="ECO:0007669"/>
    <property type="project" value="InterPro"/>
</dbReference>
<reference evidence="9" key="1">
    <citation type="submission" date="2021-01" db="EMBL/GenBank/DDBJ databases">
        <title>Whole genome shotgun sequence of Actinoplanes rishiriensis NBRC 108556.</title>
        <authorList>
            <person name="Komaki H."/>
            <person name="Tamura T."/>
        </authorList>
    </citation>
    <scope>NUCLEOTIDE SEQUENCE</scope>
    <source>
        <strain evidence="9">NBRC 108556</strain>
    </source>
</reference>
<proteinExistence type="inferred from homology"/>
<dbReference type="SUPFAM" id="SSF58104">
    <property type="entry name" value="Methyl-accepting chemotaxis protein (MCP) signaling domain"/>
    <property type="match status" value="1"/>
</dbReference>
<evidence type="ECO:0000256" key="3">
    <source>
        <dbReference type="ARBA" id="ARBA00023224"/>
    </source>
</evidence>
<dbReference type="SMART" id="SM00304">
    <property type="entry name" value="HAMP"/>
    <property type="match status" value="1"/>
</dbReference>
<dbReference type="PANTHER" id="PTHR32089:SF112">
    <property type="entry name" value="LYSOZYME-LIKE PROTEIN-RELATED"/>
    <property type="match status" value="1"/>
</dbReference>
<evidence type="ECO:0000256" key="6">
    <source>
        <dbReference type="SAM" id="Phobius"/>
    </source>
</evidence>
<protein>
    <recommendedName>
        <fullName evidence="11">Methyl-accepting chemotaxis protein</fullName>
    </recommendedName>
</protein>
<evidence type="ECO:0000256" key="2">
    <source>
        <dbReference type="ARBA" id="ARBA00022989"/>
    </source>
</evidence>
<sequence>MESVSSVSRGLTIVARLMVMGAAGLLSVALVVGFAIYSSAVQAEANRDIAAVSDGMSNQWNADMMHDALRADVMAALYARTGAQREAYAVEEVAEHGEVMLAKFDAAAKLAPESMRAEYEQVRPRVVAYAETAAQVVQTAGTDHAKAEADLDGYLAIYSELEESMGSLDDGMLAAVQAAAEEGNESAAESDWIIFVAGLVGGLITLVAGVQTLRAIRRPLREMLYGLRAVAGCDLTVQVPVLRRDELGEMAGSLNGAIGSIRSTVAATASSVGTLAQASGDLRQLAGELDSSAEQTTSQARAADASARHVSGAVSDMMAATDQLSSSIREIARQTASATETTNEANQNAARTAEAVEKLSEASREVGDIVQLITNIAEQTNLLALNATIEAARAGEMGKGFAVVATEVKDLAQETAQATADITAKISAIQEMTGSTAAAIASITDVIGQIDEGQRTIASAIEEQSATTDLMSRNVGDVSAAAAEITGTVTNITRSTEATAEGANTTRTSAERVSSAAGEIESLIGRFRY</sequence>
<evidence type="ECO:0000256" key="4">
    <source>
        <dbReference type="ARBA" id="ARBA00029447"/>
    </source>
</evidence>
<feature type="transmembrane region" description="Helical" evidence="6">
    <location>
        <begin position="192"/>
        <end position="213"/>
    </location>
</feature>
<feature type="domain" description="HAMP" evidence="8">
    <location>
        <begin position="214"/>
        <end position="266"/>
    </location>
</feature>
<keyword evidence="3 5" id="KW-0807">Transducer</keyword>
<dbReference type="RefSeq" id="WP_239163358.1">
    <property type="nucleotide sequence ID" value="NZ_BOMV01000080.1"/>
</dbReference>
<dbReference type="PROSITE" id="PS50885">
    <property type="entry name" value="HAMP"/>
    <property type="match status" value="1"/>
</dbReference>
<accession>A0A919K3C7</accession>
<keyword evidence="2 6" id="KW-1133">Transmembrane helix</keyword>